<keyword evidence="2" id="KW-1185">Reference proteome</keyword>
<dbReference type="Proteomes" id="UP001293593">
    <property type="component" value="Unassembled WGS sequence"/>
</dbReference>
<reference evidence="1" key="1">
    <citation type="submission" date="2023-10" db="EMBL/GenBank/DDBJ databases">
        <title>Chromosome-level genome of the transformable northern wattle, Acacia crassicarpa.</title>
        <authorList>
            <person name="Massaro I."/>
            <person name="Sinha N.R."/>
            <person name="Poethig S."/>
            <person name="Leichty A.R."/>
        </authorList>
    </citation>
    <scope>NUCLEOTIDE SEQUENCE</scope>
    <source>
        <strain evidence="1">Acra3RX</strain>
        <tissue evidence="1">Leaf</tissue>
    </source>
</reference>
<sequence>MNWFEGTKNWFESTKSMNWSESVKDLLERTKNVNWSENCKDFLERAKNVNWSESTRNLLGRTKSVNWSESSKILLERANSTNWYERARNLCATTKDLLVDVNGAAKENVEVRHLVIGGVALVLVYAVIRCCRSAGGGGSIGGKITKAPGGNGPTMYRSAFEGGYGNYGILRDDYEDDVGGYFFEERLIESHFLACELK</sequence>
<evidence type="ECO:0000313" key="1">
    <source>
        <dbReference type="EMBL" id="KAK4263634.1"/>
    </source>
</evidence>
<name>A0AAE1MFS6_9FABA</name>
<comment type="caution">
    <text evidence="1">The sequence shown here is derived from an EMBL/GenBank/DDBJ whole genome shotgun (WGS) entry which is preliminary data.</text>
</comment>
<gene>
    <name evidence="1" type="ORF">QN277_029022</name>
</gene>
<organism evidence="1 2">
    <name type="scientific">Acacia crassicarpa</name>
    <name type="common">northern wattle</name>
    <dbReference type="NCBI Taxonomy" id="499986"/>
    <lineage>
        <taxon>Eukaryota</taxon>
        <taxon>Viridiplantae</taxon>
        <taxon>Streptophyta</taxon>
        <taxon>Embryophyta</taxon>
        <taxon>Tracheophyta</taxon>
        <taxon>Spermatophyta</taxon>
        <taxon>Magnoliopsida</taxon>
        <taxon>eudicotyledons</taxon>
        <taxon>Gunneridae</taxon>
        <taxon>Pentapetalae</taxon>
        <taxon>rosids</taxon>
        <taxon>fabids</taxon>
        <taxon>Fabales</taxon>
        <taxon>Fabaceae</taxon>
        <taxon>Caesalpinioideae</taxon>
        <taxon>mimosoid clade</taxon>
        <taxon>Acacieae</taxon>
        <taxon>Acacia</taxon>
    </lineage>
</organism>
<evidence type="ECO:0000313" key="2">
    <source>
        <dbReference type="Proteomes" id="UP001293593"/>
    </source>
</evidence>
<dbReference type="EMBL" id="JAWXYG010000009">
    <property type="protein sequence ID" value="KAK4263634.1"/>
    <property type="molecule type" value="Genomic_DNA"/>
</dbReference>
<protein>
    <submittedName>
        <fullName evidence="1">Uncharacterized protein</fullName>
    </submittedName>
</protein>
<dbReference type="AlphaFoldDB" id="A0AAE1MFS6"/>
<accession>A0AAE1MFS6</accession>
<proteinExistence type="predicted"/>